<dbReference type="OrthoDB" id="163438at2759"/>
<dbReference type="Gene3D" id="3.40.50.300">
    <property type="entry name" value="P-loop containing nucleotide triphosphate hydrolases"/>
    <property type="match status" value="1"/>
</dbReference>
<dbReference type="SMART" id="SM00248">
    <property type="entry name" value="ANK"/>
    <property type="match status" value="4"/>
</dbReference>
<feature type="domain" description="NACHT" evidence="5">
    <location>
        <begin position="493"/>
        <end position="638"/>
    </location>
</feature>
<dbReference type="Pfam" id="PF17100">
    <property type="entry name" value="NACHT_N"/>
    <property type="match status" value="1"/>
</dbReference>
<evidence type="ECO:0000313" key="7">
    <source>
        <dbReference type="Proteomes" id="UP000443090"/>
    </source>
</evidence>
<dbReference type="InterPro" id="IPR054471">
    <property type="entry name" value="GPIID_WHD"/>
</dbReference>
<dbReference type="InterPro" id="IPR031359">
    <property type="entry name" value="NACHT_N"/>
</dbReference>
<feature type="coiled-coil region" evidence="3">
    <location>
        <begin position="894"/>
        <end position="928"/>
    </location>
</feature>
<dbReference type="PROSITE" id="PS50297">
    <property type="entry name" value="ANK_REP_REGION"/>
    <property type="match status" value="2"/>
</dbReference>
<feature type="repeat" description="ANK" evidence="2">
    <location>
        <begin position="1249"/>
        <end position="1270"/>
    </location>
</feature>
<evidence type="ECO:0000256" key="3">
    <source>
        <dbReference type="SAM" id="Coils"/>
    </source>
</evidence>
<dbReference type="Pfam" id="PF24883">
    <property type="entry name" value="NPHP3_N"/>
    <property type="match status" value="1"/>
</dbReference>
<feature type="compositionally biased region" description="Polar residues" evidence="4">
    <location>
        <begin position="960"/>
        <end position="981"/>
    </location>
</feature>
<evidence type="ECO:0000256" key="4">
    <source>
        <dbReference type="SAM" id="MobiDB-lite"/>
    </source>
</evidence>
<dbReference type="PROSITE" id="PS50837">
    <property type="entry name" value="NACHT"/>
    <property type="match status" value="1"/>
</dbReference>
<keyword evidence="1" id="KW-0677">Repeat</keyword>
<proteinExistence type="predicted"/>
<dbReference type="SUPFAM" id="SSF48403">
    <property type="entry name" value="Ankyrin repeat"/>
    <property type="match status" value="1"/>
</dbReference>
<feature type="compositionally biased region" description="Polar residues" evidence="4">
    <location>
        <begin position="140"/>
        <end position="150"/>
    </location>
</feature>
<dbReference type="InterPro" id="IPR036770">
    <property type="entry name" value="Ankyrin_rpt-contain_sf"/>
</dbReference>
<feature type="repeat" description="ANK" evidence="2">
    <location>
        <begin position="1201"/>
        <end position="1222"/>
    </location>
</feature>
<feature type="region of interest" description="Disordered" evidence="4">
    <location>
        <begin position="131"/>
        <end position="167"/>
    </location>
</feature>
<dbReference type="InterPro" id="IPR027417">
    <property type="entry name" value="P-loop_NTPase"/>
</dbReference>
<dbReference type="EMBL" id="QGMI01000195">
    <property type="protein sequence ID" value="TVY45424.1"/>
    <property type="molecule type" value="Genomic_DNA"/>
</dbReference>
<dbReference type="Pfam" id="PF12796">
    <property type="entry name" value="Ank_2"/>
    <property type="match status" value="2"/>
</dbReference>
<feature type="compositionally biased region" description="Polar residues" evidence="4">
    <location>
        <begin position="79"/>
        <end position="95"/>
    </location>
</feature>
<feature type="region of interest" description="Disordered" evidence="4">
    <location>
        <begin position="866"/>
        <end position="890"/>
    </location>
</feature>
<comment type="caution">
    <text evidence="6">The sequence shown here is derived from an EMBL/GenBank/DDBJ whole genome shotgun (WGS) entry which is preliminary data.</text>
</comment>
<sequence length="1326" mass="149103">MNIEQIMEQQKPRRRAKWLSKVLGRESSSQVAQTDSQNDQHKARGQRQGLGLGDDSSRKTIPKATPFQADSGDDKGHTEPSSQVPVAENDSNLQGEQDKAAVDSRERPGDVSNSILMPAVETMKVPKPFGSQVLAAPVDTSRSAGNSNSPYRKGDENKTPPVPRLLDPKASMQSADLWEKAYTQLSHDKKTKDRVTKYEAILEESSPAANPGDSFPKKMQASVQRQVDVMKRKQWSIQWDQKSIVVREQTERIVKFIQTFSKLGTAIAQIDPVHAGIPWAGVCAILTLILNDSTQRKAALDGLEDISSLVAKYIAIEDIYVQSCQVDPKAASSVAFEACIIKVYSSILRFQVEAALHFHKPTMARTVSNVVQSVEWAELLSKVKESDAECVALTSMTGLATLGSNLSGIGNDLVEIRQRSEEIHDIGKALATMQEAWDANQKGISQIVSWISDAQVGEDHERVRTKLGARHWDAGQWFLENPGFKTWKASNRGQFWLQGSVGTGKTSLASIVVNELVKAGDDRSIAFYYCSRSSTGSSNDTTAIFRSLVAQLSCTVDGEDVYPVIRQWYQRDAKRYVMGSRLSLTECEDLLVTLMAKRGRTAIVIDGLDECEEEMQLLRSLYEIWRRYPNLQLFLTSRLHVDVLEVFPEITTLQCDFGKTSEDIKEYIRKELQRKDRRNVKVITDELAERMVEILTQRAQGMFRWVELQLDLLISSERRIRYRRDFEERLLQLELGSGQEVIDALRDTYDEIYERNTSQGRHSRRLAEKSLKWVLCAARPLKIWELGAAVAVDGEDKVTTSLIVDTCSNFFNVDAKGIVQLAHLSVREYLEVKNVGGCQIFSPEEAHAEVALTCILYWKNLSQLSSNDEPEDESEFDDDSQDEQKVEAGDAVWISESRRSLLATEAMLREANQEDDTLQDEADRAYMEAVNQRKPDKSADRANERIPSIKINDNDESGEYESQNPEPGHNNITKTESTEAIEQTDDESTETSALKPAVERKVSTVHDYFSLADKYIKMDSAPTLKPQQAFKRFQRYASIYWATHCQAAKGPRMDESRQLNKLFWDFMDDDGSSQEYKLWEIALLNEAKLTSVPVIDPAPMIFVPATAHDQAILDAEPIYQRWQETIAHSEGPQPLRPNVSLIACFYGFTDILQEISEDGSAQTTRNHEGIMGLVLAARNGYNEVLDLPISNENDLDIPDRGGRTALHHAALGGYLELLRFLLGYPRKSGRRAGKKDRKSRVDVNAIDLGGKAPLHYAAEFGQVEVVKLLLGEENVDVHARNQYGYTALGLCSQNTSDAVAKLLRDDKRYRKDDEFGIFELEIKAWN</sequence>
<reference evidence="6 7" key="1">
    <citation type="submission" date="2018-05" db="EMBL/GenBank/DDBJ databases">
        <title>Genome sequencing and assembly of the regulated plant pathogen Lachnellula willkommii and related sister species for the development of diagnostic species identification markers.</title>
        <authorList>
            <person name="Giroux E."/>
            <person name="Bilodeau G."/>
        </authorList>
    </citation>
    <scope>NUCLEOTIDE SEQUENCE [LARGE SCALE GENOMIC DNA]</scope>
    <source>
        <strain evidence="6 7">CBS 160.35</strain>
    </source>
</reference>
<feature type="compositionally biased region" description="Basic and acidic residues" evidence="4">
    <location>
        <begin position="96"/>
        <end position="109"/>
    </location>
</feature>
<evidence type="ECO:0000256" key="2">
    <source>
        <dbReference type="PROSITE-ProRule" id="PRU00023"/>
    </source>
</evidence>
<feature type="region of interest" description="Disordered" evidence="4">
    <location>
        <begin position="930"/>
        <end position="995"/>
    </location>
</feature>
<dbReference type="PROSITE" id="PS50088">
    <property type="entry name" value="ANK_REPEAT"/>
    <property type="match status" value="2"/>
</dbReference>
<keyword evidence="7" id="KW-1185">Reference proteome</keyword>
<dbReference type="Proteomes" id="UP000443090">
    <property type="component" value="Unassembled WGS sequence"/>
</dbReference>
<feature type="compositionally biased region" description="Acidic residues" evidence="4">
    <location>
        <begin position="868"/>
        <end position="881"/>
    </location>
</feature>
<dbReference type="Pfam" id="PF22939">
    <property type="entry name" value="WHD_GPIID"/>
    <property type="match status" value="1"/>
</dbReference>
<dbReference type="PANTHER" id="PTHR10039">
    <property type="entry name" value="AMELOGENIN"/>
    <property type="match status" value="1"/>
</dbReference>
<protein>
    <submittedName>
        <fullName evidence="6">Vegetative incompatibility protein</fullName>
    </submittedName>
</protein>
<name>A0A8H8S2S4_9HELO</name>
<organism evidence="6 7">
    <name type="scientific">Lachnellula occidentalis</name>
    <dbReference type="NCBI Taxonomy" id="215460"/>
    <lineage>
        <taxon>Eukaryota</taxon>
        <taxon>Fungi</taxon>
        <taxon>Dikarya</taxon>
        <taxon>Ascomycota</taxon>
        <taxon>Pezizomycotina</taxon>
        <taxon>Leotiomycetes</taxon>
        <taxon>Helotiales</taxon>
        <taxon>Lachnaceae</taxon>
        <taxon>Lachnellula</taxon>
    </lineage>
</organism>
<dbReference type="SUPFAM" id="SSF52540">
    <property type="entry name" value="P-loop containing nucleoside triphosphate hydrolases"/>
    <property type="match status" value="1"/>
</dbReference>
<feature type="compositionally biased region" description="Polar residues" evidence="4">
    <location>
        <begin position="26"/>
        <end position="37"/>
    </location>
</feature>
<dbReference type="PANTHER" id="PTHR10039:SF16">
    <property type="entry name" value="GPI INOSITOL-DEACYLASE"/>
    <property type="match status" value="1"/>
</dbReference>
<feature type="compositionally biased region" description="Basic and acidic residues" evidence="4">
    <location>
        <begin position="930"/>
        <end position="944"/>
    </location>
</feature>
<dbReference type="InterPro" id="IPR056884">
    <property type="entry name" value="NPHP3-like_N"/>
</dbReference>
<keyword evidence="3" id="KW-0175">Coiled coil</keyword>
<evidence type="ECO:0000313" key="6">
    <source>
        <dbReference type="EMBL" id="TVY45424.1"/>
    </source>
</evidence>
<feature type="region of interest" description="Disordered" evidence="4">
    <location>
        <begin position="1"/>
        <end position="115"/>
    </location>
</feature>
<keyword evidence="2" id="KW-0040">ANK repeat</keyword>
<dbReference type="InterPro" id="IPR002110">
    <property type="entry name" value="Ankyrin_rpt"/>
</dbReference>
<gene>
    <name evidence="6" type="primary">HET-E1_0</name>
    <name evidence="6" type="ORF">LOCC1_G003728</name>
</gene>
<evidence type="ECO:0000256" key="1">
    <source>
        <dbReference type="ARBA" id="ARBA00022737"/>
    </source>
</evidence>
<accession>A0A8H8S2S4</accession>
<dbReference type="Gene3D" id="1.25.40.20">
    <property type="entry name" value="Ankyrin repeat-containing domain"/>
    <property type="match status" value="2"/>
</dbReference>
<dbReference type="InterPro" id="IPR007111">
    <property type="entry name" value="NACHT_NTPase"/>
</dbReference>
<evidence type="ECO:0000259" key="5">
    <source>
        <dbReference type="PROSITE" id="PS50837"/>
    </source>
</evidence>